<dbReference type="GO" id="GO:0003700">
    <property type="term" value="F:DNA-binding transcription factor activity"/>
    <property type="evidence" value="ECO:0007669"/>
    <property type="project" value="InterPro"/>
</dbReference>
<dbReference type="GO" id="GO:0008483">
    <property type="term" value="F:transaminase activity"/>
    <property type="evidence" value="ECO:0007669"/>
    <property type="project" value="UniProtKB-KW"/>
</dbReference>
<sequence length="463" mass="54422">MFGIIKVPVLNIFKGSVYMEMLTYRFEEKEFLYTQLYQFIKEDILGGKLQFNEKLPSKRKLSSHLNLSLTTVEIAYQQLLDEGYIYSKPKVGFFVEDIQTIHTIPRETVELKENIDSSKKISFKIEDSHIKSFPFQKFRKYARDAFEEEQIELLERGDVQGELSLRNEIRRYLYHSRGVNCNNEQIIVGSSTEQLFTLLTRILGARKYYIENPGYPLIKKVLKYEERDYINVNVDEDGIIASTLGNSASVVHVTPSHQFPTGIVLSAKRRIELLKWADNGERFIIEDDYDSEFRYKGRPLKALQGMSANDKVIYMSTFSKSIFPSIRVAYMVLPKLLLEKYFTLENKPNNTVPKHIQFMITSFLRDGEFERNINRMRKIYKKKLELTLDLIDEHFNNFEIYGSDAGMHFVFETKEKLNTRDIEINTIQDYYEGQNTRYSNQYIIGFGSFEDDKIETIIKRLLQ</sequence>
<dbReference type="GO" id="GO:0030170">
    <property type="term" value="F:pyridoxal phosphate binding"/>
    <property type="evidence" value="ECO:0007669"/>
    <property type="project" value="InterPro"/>
</dbReference>
<dbReference type="Gene3D" id="3.40.640.10">
    <property type="entry name" value="Type I PLP-dependent aspartate aminotransferase-like (Major domain)"/>
    <property type="match status" value="1"/>
</dbReference>
<name>A0A327ZRC3_9STAP</name>
<dbReference type="PANTHER" id="PTHR46577:SF1">
    <property type="entry name" value="HTH-TYPE TRANSCRIPTIONAL REGULATORY PROTEIN GABR"/>
    <property type="match status" value="1"/>
</dbReference>
<dbReference type="CDD" id="cd00609">
    <property type="entry name" value="AAT_like"/>
    <property type="match status" value="1"/>
</dbReference>
<dbReference type="GO" id="GO:0003677">
    <property type="term" value="F:DNA binding"/>
    <property type="evidence" value="ECO:0007669"/>
    <property type="project" value="UniProtKB-KW"/>
</dbReference>
<dbReference type="SMART" id="SM00345">
    <property type="entry name" value="HTH_GNTR"/>
    <property type="match status" value="1"/>
</dbReference>
<dbReference type="PROSITE" id="PS50949">
    <property type="entry name" value="HTH_GNTR"/>
    <property type="match status" value="1"/>
</dbReference>
<evidence type="ECO:0000256" key="6">
    <source>
        <dbReference type="ARBA" id="ARBA00023125"/>
    </source>
</evidence>
<organism evidence="9 10">
    <name type="scientific">Macrococcus epidermidis</name>
    <dbReference type="NCBI Taxonomy" id="1902580"/>
    <lineage>
        <taxon>Bacteria</taxon>
        <taxon>Bacillati</taxon>
        <taxon>Bacillota</taxon>
        <taxon>Bacilli</taxon>
        <taxon>Bacillales</taxon>
        <taxon>Staphylococcaceae</taxon>
        <taxon>Macrococcus</taxon>
    </lineage>
</organism>
<dbReference type="InterPro" id="IPR036388">
    <property type="entry name" value="WH-like_DNA-bd_sf"/>
</dbReference>
<dbReference type="Pfam" id="PF00392">
    <property type="entry name" value="GntR"/>
    <property type="match status" value="1"/>
</dbReference>
<keyword evidence="6" id="KW-0238">DNA-binding</keyword>
<dbReference type="PANTHER" id="PTHR46577">
    <property type="entry name" value="HTH-TYPE TRANSCRIPTIONAL REGULATORY PROTEIN GABR"/>
    <property type="match status" value="1"/>
</dbReference>
<evidence type="ECO:0000259" key="8">
    <source>
        <dbReference type="PROSITE" id="PS50949"/>
    </source>
</evidence>
<comment type="similarity">
    <text evidence="2">In the C-terminal section; belongs to the class-I pyridoxal-phosphate-dependent aminotransferase family.</text>
</comment>
<accession>A0A327ZRC3</accession>
<keyword evidence="10" id="KW-1185">Reference proteome</keyword>
<dbReference type="InterPro" id="IPR015421">
    <property type="entry name" value="PyrdxlP-dep_Trfase_major"/>
</dbReference>
<dbReference type="Proteomes" id="UP000249808">
    <property type="component" value="Unassembled WGS sequence"/>
</dbReference>
<evidence type="ECO:0000256" key="4">
    <source>
        <dbReference type="ARBA" id="ARBA00022898"/>
    </source>
</evidence>
<evidence type="ECO:0000256" key="2">
    <source>
        <dbReference type="ARBA" id="ARBA00005384"/>
    </source>
</evidence>
<evidence type="ECO:0000313" key="9">
    <source>
        <dbReference type="EMBL" id="RAK43608.1"/>
    </source>
</evidence>
<dbReference type="CDD" id="cd07377">
    <property type="entry name" value="WHTH_GntR"/>
    <property type="match status" value="1"/>
</dbReference>
<comment type="cofactor">
    <cofactor evidence="1">
        <name>pyridoxal 5'-phosphate</name>
        <dbReference type="ChEBI" id="CHEBI:597326"/>
    </cofactor>
</comment>
<evidence type="ECO:0000256" key="1">
    <source>
        <dbReference type="ARBA" id="ARBA00001933"/>
    </source>
</evidence>
<keyword evidence="7" id="KW-0804">Transcription</keyword>
<evidence type="ECO:0000256" key="5">
    <source>
        <dbReference type="ARBA" id="ARBA00023015"/>
    </source>
</evidence>
<keyword evidence="3 9" id="KW-0032">Aminotransferase</keyword>
<evidence type="ECO:0000256" key="7">
    <source>
        <dbReference type="ARBA" id="ARBA00023163"/>
    </source>
</evidence>
<dbReference type="SUPFAM" id="SSF46785">
    <property type="entry name" value="Winged helix' DNA-binding domain"/>
    <property type="match status" value="1"/>
</dbReference>
<evidence type="ECO:0000313" key="10">
    <source>
        <dbReference type="Proteomes" id="UP000249808"/>
    </source>
</evidence>
<comment type="caution">
    <text evidence="9">The sequence shown here is derived from an EMBL/GenBank/DDBJ whole genome shotgun (WGS) entry which is preliminary data.</text>
</comment>
<dbReference type="InterPro" id="IPR015424">
    <property type="entry name" value="PyrdxlP-dep_Trfase"/>
</dbReference>
<dbReference type="InterPro" id="IPR051446">
    <property type="entry name" value="HTH_trans_reg/aminotransferase"/>
</dbReference>
<keyword evidence="4" id="KW-0663">Pyridoxal phosphate</keyword>
<keyword evidence="9" id="KW-0808">Transferase</keyword>
<dbReference type="InterPro" id="IPR004839">
    <property type="entry name" value="Aminotransferase_I/II_large"/>
</dbReference>
<dbReference type="EMBL" id="PZJH01000012">
    <property type="protein sequence ID" value="RAK43608.1"/>
    <property type="molecule type" value="Genomic_DNA"/>
</dbReference>
<protein>
    <submittedName>
        <fullName evidence="9">PLP-dependent aminotransferase family protein</fullName>
    </submittedName>
</protein>
<dbReference type="InterPro" id="IPR036390">
    <property type="entry name" value="WH_DNA-bd_sf"/>
</dbReference>
<dbReference type="Pfam" id="PF00155">
    <property type="entry name" value="Aminotran_1_2"/>
    <property type="match status" value="1"/>
</dbReference>
<evidence type="ECO:0000256" key="3">
    <source>
        <dbReference type="ARBA" id="ARBA00022576"/>
    </source>
</evidence>
<reference evidence="9 10" key="1">
    <citation type="journal article" date="2018" name="Front. Microbiol.">
        <title>Description and Comparative Genomics of Macrococcus caseolyticus subsp. hominis subsp. nov., Macrococcus goetzii sp. nov., Macrococcus epidermidis sp. nov., and Macrococcus bohemicus sp. nov., Novel Macrococci From Human Clinical Material With Virulence Potential and Suspected Uptake of Foreign DNA by Natural Transformation.</title>
        <authorList>
            <person name="Maslanova I."/>
            <person name="Wertheimer Z."/>
            <person name="Sedlacek I."/>
            <person name="Svec P."/>
            <person name="Indrakova A."/>
            <person name="Kovarovic V."/>
            <person name="Schumann P."/>
            <person name="Sproer C."/>
            <person name="Kralova S."/>
            <person name="Sedo O."/>
            <person name="Kristofova L."/>
            <person name="Vrbovska V."/>
            <person name="Fuzik T."/>
            <person name="Petras P."/>
            <person name="Zdrahal Z."/>
            <person name="Ruzickova V."/>
            <person name="Doskar J."/>
            <person name="Pantucek R."/>
        </authorList>
    </citation>
    <scope>NUCLEOTIDE SEQUENCE [LARGE SCALE GENOMIC DNA]</scope>
    <source>
        <strain evidence="9 10">01/688</strain>
    </source>
</reference>
<dbReference type="Gene3D" id="1.10.10.10">
    <property type="entry name" value="Winged helix-like DNA-binding domain superfamily/Winged helix DNA-binding domain"/>
    <property type="match status" value="1"/>
</dbReference>
<feature type="domain" description="HTH gntR-type" evidence="8">
    <location>
        <begin position="30"/>
        <end position="98"/>
    </location>
</feature>
<dbReference type="AlphaFoldDB" id="A0A327ZRC3"/>
<proteinExistence type="inferred from homology"/>
<dbReference type="InterPro" id="IPR000524">
    <property type="entry name" value="Tscrpt_reg_HTH_GntR"/>
</dbReference>
<dbReference type="SUPFAM" id="SSF53383">
    <property type="entry name" value="PLP-dependent transferases"/>
    <property type="match status" value="1"/>
</dbReference>
<gene>
    <name evidence="9" type="ORF">BHU61_12810</name>
</gene>
<keyword evidence="5" id="KW-0805">Transcription regulation</keyword>